<protein>
    <recommendedName>
        <fullName evidence="4">Cilia- and flagella-associated protein 300</fullName>
    </recommendedName>
</protein>
<dbReference type="PANTHER" id="PTHR31078:SF1">
    <property type="entry name" value="CILIA- AND FLAGELLA-ASSOCIATED PROTEIN 300"/>
    <property type="match status" value="1"/>
</dbReference>
<dbReference type="GO" id="GO:0005930">
    <property type="term" value="C:axoneme"/>
    <property type="evidence" value="ECO:0007669"/>
    <property type="project" value="UniProtKB-SubCell"/>
</dbReference>
<dbReference type="AlphaFoldDB" id="A0A8B8GMR6"/>
<accession>A0A8B8GMR6</accession>
<comment type="function">
    <text evidence="1">Cilium- and flagellum-specific protein that plays a role in axonemal structure organization and motility. May play a role in outer and inner dynein arm assembly.</text>
</comment>
<dbReference type="PANTHER" id="PTHR31078">
    <property type="entry name" value="CILIA- AND FLAGELLA-ASSOCIATED PROTEIN 300"/>
    <property type="match status" value="1"/>
</dbReference>
<evidence type="ECO:0000256" key="7">
    <source>
        <dbReference type="ARBA" id="ARBA00023273"/>
    </source>
</evidence>
<evidence type="ECO:0000256" key="5">
    <source>
        <dbReference type="ARBA" id="ARBA00022490"/>
    </source>
</evidence>
<comment type="similarity">
    <text evidence="3">Belongs to the CFAP300 family.</text>
</comment>
<organism evidence="8 9">
    <name type="scientific">Sipha flava</name>
    <name type="common">yellow sugarcane aphid</name>
    <dbReference type="NCBI Taxonomy" id="143950"/>
    <lineage>
        <taxon>Eukaryota</taxon>
        <taxon>Metazoa</taxon>
        <taxon>Ecdysozoa</taxon>
        <taxon>Arthropoda</taxon>
        <taxon>Hexapoda</taxon>
        <taxon>Insecta</taxon>
        <taxon>Pterygota</taxon>
        <taxon>Neoptera</taxon>
        <taxon>Paraneoptera</taxon>
        <taxon>Hemiptera</taxon>
        <taxon>Sternorrhyncha</taxon>
        <taxon>Aphidomorpha</taxon>
        <taxon>Aphidoidea</taxon>
        <taxon>Aphididae</taxon>
        <taxon>Sipha</taxon>
    </lineage>
</organism>
<keyword evidence="6" id="KW-0206">Cytoskeleton</keyword>
<dbReference type="InterPro" id="IPR029416">
    <property type="entry name" value="CFAP300"/>
</dbReference>
<evidence type="ECO:0000256" key="1">
    <source>
        <dbReference type="ARBA" id="ARBA00002404"/>
    </source>
</evidence>
<proteinExistence type="inferred from homology"/>
<dbReference type="Pfam" id="PF14926">
    <property type="entry name" value="CFAP300"/>
    <property type="match status" value="1"/>
</dbReference>
<dbReference type="RefSeq" id="XP_025424358.1">
    <property type="nucleotide sequence ID" value="XM_025568573.1"/>
</dbReference>
<evidence type="ECO:0000313" key="9">
    <source>
        <dbReference type="RefSeq" id="XP_025424358.1"/>
    </source>
</evidence>
<name>A0A8B8GMR6_9HEMI</name>
<comment type="subcellular location">
    <subcellularLocation>
        <location evidence="2">Cytoplasm</location>
        <location evidence="2">Cytoskeleton</location>
        <location evidence="2">Cilium axoneme</location>
    </subcellularLocation>
</comment>
<keyword evidence="7" id="KW-0966">Cell projection</keyword>
<evidence type="ECO:0000313" key="8">
    <source>
        <dbReference type="Proteomes" id="UP000694846"/>
    </source>
</evidence>
<evidence type="ECO:0000256" key="3">
    <source>
        <dbReference type="ARBA" id="ARBA00009205"/>
    </source>
</evidence>
<dbReference type="Proteomes" id="UP000694846">
    <property type="component" value="Unplaced"/>
</dbReference>
<evidence type="ECO:0000256" key="6">
    <source>
        <dbReference type="ARBA" id="ARBA00023212"/>
    </source>
</evidence>
<sequence length="266" mass="31160">MSTSKYTFYHLSNKDPAGLYTKMIQEYLLKWSMKKCLHVDYYAFNQEFTEDDIEQFALDLFRDCNVVTTLQTHFDEFKGNNVNRVQTETIPCSVTSMMFFDRLLDPKNNIVCSGTDNDGNHRIRQCMEVFKNGIYISNKLKMMSFEDESSEYLLYSEDERAEFIFRLLQHFLIGGRWCQDDEIIEPYLTATKHVYKDLLNVEKVTDFGIRVSSKIYKVVAFNSNNKISFPKESINSAPYSFAYLSVNPKTRTVALFFHNVGDKIYT</sequence>
<dbReference type="OrthoDB" id="10259249at2759"/>
<evidence type="ECO:0000256" key="2">
    <source>
        <dbReference type="ARBA" id="ARBA00004430"/>
    </source>
</evidence>
<dbReference type="GeneID" id="112693483"/>
<gene>
    <name evidence="9" type="primary">LOC112693483</name>
</gene>
<reference evidence="9" key="1">
    <citation type="submission" date="2025-08" db="UniProtKB">
        <authorList>
            <consortium name="RefSeq"/>
        </authorList>
    </citation>
    <scope>IDENTIFICATION</scope>
    <source>
        <tissue evidence="9">Whole body</tissue>
    </source>
</reference>
<evidence type="ECO:0000256" key="4">
    <source>
        <dbReference type="ARBA" id="ARBA00022174"/>
    </source>
</evidence>
<keyword evidence="8" id="KW-1185">Reference proteome</keyword>
<keyword evidence="5" id="KW-0963">Cytoplasm</keyword>